<evidence type="ECO:0000313" key="3">
    <source>
        <dbReference type="Proteomes" id="UP000244920"/>
    </source>
</evidence>
<protein>
    <submittedName>
        <fullName evidence="2">Uncharacterized protein</fullName>
    </submittedName>
</protein>
<name>A0A2U8FK62_9PAST</name>
<dbReference type="EMBL" id="CP029206">
    <property type="protein sequence ID" value="AWI51401.1"/>
    <property type="molecule type" value="Genomic_DNA"/>
</dbReference>
<feature type="region of interest" description="Disordered" evidence="1">
    <location>
        <begin position="1"/>
        <end position="30"/>
    </location>
</feature>
<dbReference type="AlphaFoldDB" id="A0A2U8FK62"/>
<evidence type="ECO:0000313" key="2">
    <source>
        <dbReference type="EMBL" id="AWI51401.1"/>
    </source>
</evidence>
<feature type="compositionally biased region" description="Basic and acidic residues" evidence="1">
    <location>
        <begin position="1"/>
        <end position="10"/>
    </location>
</feature>
<evidence type="ECO:0000256" key="1">
    <source>
        <dbReference type="SAM" id="MobiDB-lite"/>
    </source>
</evidence>
<dbReference type="RefSeq" id="WP_108924257.1">
    <property type="nucleotide sequence ID" value="NZ_CP029206.1"/>
</dbReference>
<sequence length="71" mass="7891">MANAKTEHSKNLRSAAAKAHTKKMRESGKVKQIGLSLPTDLAIEFDAILSELGDNRTSGIKALCEFYHRYK</sequence>
<gene>
    <name evidence="2" type="ORF">DDU33_07835</name>
</gene>
<organism evidence="2 3">
    <name type="scientific">Actinobacillus porcitonsillarum</name>
    <dbReference type="NCBI Taxonomy" id="189834"/>
    <lineage>
        <taxon>Bacteria</taxon>
        <taxon>Pseudomonadati</taxon>
        <taxon>Pseudomonadota</taxon>
        <taxon>Gammaproteobacteria</taxon>
        <taxon>Pasteurellales</taxon>
        <taxon>Pasteurellaceae</taxon>
        <taxon>Actinobacillus</taxon>
    </lineage>
</organism>
<dbReference type="Proteomes" id="UP000244920">
    <property type="component" value="Chromosome"/>
</dbReference>
<proteinExistence type="predicted"/>
<dbReference type="KEGG" id="apor:DDU33_07835"/>
<accession>A0A2U8FK62</accession>
<keyword evidence="3" id="KW-1185">Reference proteome</keyword>
<reference evidence="3" key="1">
    <citation type="submission" date="2018-05" db="EMBL/GenBank/DDBJ databases">
        <title>Complete genome sequence of Actinobacillus porcitonsillarum reference strain 9953L55 (CCUG 46996).</title>
        <authorList>
            <person name="Dona V."/>
            <person name="Perreten V."/>
        </authorList>
    </citation>
    <scope>NUCLEOTIDE SEQUENCE [LARGE SCALE GENOMIC DNA]</scope>
    <source>
        <strain evidence="3">9953L55</strain>
    </source>
</reference>